<dbReference type="Proteomes" id="UP000044098">
    <property type="component" value="Unassembled WGS sequence"/>
</dbReference>
<evidence type="ECO:0000313" key="12">
    <source>
        <dbReference type="Proteomes" id="UP000044098"/>
    </source>
</evidence>
<keyword evidence="3 11" id="KW-0808">Transferase</keyword>
<dbReference type="EMBL" id="CYTK01000012">
    <property type="protein sequence ID" value="CUJ71893.1"/>
    <property type="molecule type" value="Genomic_DNA"/>
</dbReference>
<dbReference type="GO" id="GO:0003677">
    <property type="term" value="F:DNA binding"/>
    <property type="evidence" value="ECO:0007669"/>
    <property type="project" value="UniProtKB-KW"/>
</dbReference>
<dbReference type="GO" id="GO:0032259">
    <property type="term" value="P:methylation"/>
    <property type="evidence" value="ECO:0007669"/>
    <property type="project" value="UniProtKB-KW"/>
</dbReference>
<keyword evidence="5" id="KW-0680">Restriction system</keyword>
<dbReference type="GO" id="GO:0008170">
    <property type="term" value="F:N-methyltransferase activity"/>
    <property type="evidence" value="ECO:0007669"/>
    <property type="project" value="InterPro"/>
</dbReference>
<keyword evidence="2 11" id="KW-0489">Methyltransferase</keyword>
<dbReference type="InterPro" id="IPR001091">
    <property type="entry name" value="RM_Methyltransferase"/>
</dbReference>
<feature type="domain" description="Restriction system protein Mrr-like N-terminal" evidence="10">
    <location>
        <begin position="23"/>
        <end position="109"/>
    </location>
</feature>
<feature type="domain" description="DNA methylase N-4/N-6" evidence="9">
    <location>
        <begin position="144"/>
        <end position="407"/>
    </location>
</feature>
<reference evidence="11 12" key="1">
    <citation type="submission" date="2015-09" db="EMBL/GenBank/DDBJ databases">
        <authorList>
            <consortium name="Pathogen Informatics"/>
        </authorList>
    </citation>
    <scope>NUCLEOTIDE SEQUENCE [LARGE SCALE GENOMIC DNA]</scope>
    <source>
        <strain evidence="11 12">2789STDY5608625</strain>
    </source>
</reference>
<dbReference type="Gene3D" id="3.40.50.150">
    <property type="entry name" value="Vaccinia Virus protein VP39"/>
    <property type="match status" value="1"/>
</dbReference>
<dbReference type="SUPFAM" id="SSF53335">
    <property type="entry name" value="S-adenosyl-L-methionine-dependent methyltransferases"/>
    <property type="match status" value="1"/>
</dbReference>
<evidence type="ECO:0000256" key="6">
    <source>
        <dbReference type="ARBA" id="ARBA00023125"/>
    </source>
</evidence>
<dbReference type="RefSeq" id="WP_054458110.1">
    <property type="nucleotide sequence ID" value="NZ_CYTK01000012.1"/>
</dbReference>
<comment type="caution">
    <text evidence="11">The sequence shown here is derived from an EMBL/GenBank/DDBJ whole genome shotgun (WGS) entry which is preliminary data.</text>
</comment>
<proteinExistence type="inferred from homology"/>
<dbReference type="PRINTS" id="PR00508">
    <property type="entry name" value="S21N4MTFRASE"/>
</dbReference>
<evidence type="ECO:0000256" key="8">
    <source>
        <dbReference type="RuleBase" id="RU362026"/>
    </source>
</evidence>
<evidence type="ECO:0000256" key="1">
    <source>
        <dbReference type="ARBA" id="ARBA00010203"/>
    </source>
</evidence>
<gene>
    <name evidence="11" type="primary">pvuIIM</name>
    <name evidence="11" type="ORF">ERS370000_05501</name>
</gene>
<protein>
    <recommendedName>
        <fullName evidence="8">Methyltransferase</fullName>
        <ecNumber evidence="8">2.1.1.-</ecNumber>
    </recommendedName>
</protein>
<evidence type="ECO:0000256" key="3">
    <source>
        <dbReference type="ARBA" id="ARBA00022679"/>
    </source>
</evidence>
<organism evidence="11 12">
    <name type="scientific">Achromobacter aegrifaciens</name>
    <dbReference type="NCBI Taxonomy" id="1287736"/>
    <lineage>
        <taxon>Bacteria</taxon>
        <taxon>Pseudomonadati</taxon>
        <taxon>Pseudomonadota</taxon>
        <taxon>Betaproteobacteria</taxon>
        <taxon>Burkholderiales</taxon>
        <taxon>Alcaligenaceae</taxon>
        <taxon>Achromobacter</taxon>
    </lineage>
</organism>
<evidence type="ECO:0000256" key="2">
    <source>
        <dbReference type="ARBA" id="ARBA00022603"/>
    </source>
</evidence>
<keyword evidence="4" id="KW-0949">S-adenosyl-L-methionine</keyword>
<dbReference type="InterPro" id="IPR002941">
    <property type="entry name" value="DNA_methylase_N4/N6"/>
</dbReference>
<comment type="catalytic activity">
    <reaction evidence="7">
        <text>a 2'-deoxycytidine in DNA + S-adenosyl-L-methionine = an N(4)-methyl-2'-deoxycytidine in DNA + S-adenosyl-L-homocysteine + H(+)</text>
        <dbReference type="Rhea" id="RHEA:16857"/>
        <dbReference type="Rhea" id="RHEA-COMP:11369"/>
        <dbReference type="Rhea" id="RHEA-COMP:13674"/>
        <dbReference type="ChEBI" id="CHEBI:15378"/>
        <dbReference type="ChEBI" id="CHEBI:57856"/>
        <dbReference type="ChEBI" id="CHEBI:59789"/>
        <dbReference type="ChEBI" id="CHEBI:85452"/>
        <dbReference type="ChEBI" id="CHEBI:137933"/>
        <dbReference type="EC" id="2.1.1.113"/>
    </reaction>
</comment>
<evidence type="ECO:0000259" key="10">
    <source>
        <dbReference type="Pfam" id="PF14338"/>
    </source>
</evidence>
<dbReference type="InterPro" id="IPR025745">
    <property type="entry name" value="Mrr-like_N_dom"/>
</dbReference>
<dbReference type="EC" id="2.1.1.-" evidence="8"/>
<evidence type="ECO:0000313" key="11">
    <source>
        <dbReference type="EMBL" id="CUJ71893.1"/>
    </source>
</evidence>
<dbReference type="Pfam" id="PF14338">
    <property type="entry name" value="Mrr_N"/>
    <property type="match status" value="1"/>
</dbReference>
<dbReference type="GO" id="GO:0015667">
    <property type="term" value="F:site-specific DNA-methyltransferase (cytosine-N4-specific) activity"/>
    <property type="evidence" value="ECO:0007669"/>
    <property type="project" value="UniProtKB-EC"/>
</dbReference>
<evidence type="ECO:0000256" key="4">
    <source>
        <dbReference type="ARBA" id="ARBA00022691"/>
    </source>
</evidence>
<accession>A0AAD2J4X6</accession>
<dbReference type="InterPro" id="IPR017985">
    <property type="entry name" value="MeTrfase_CN4_CS"/>
</dbReference>
<comment type="similarity">
    <text evidence="1">Belongs to the N(4)/N(6)-methyltransferase family. N(4) subfamily.</text>
</comment>
<sequence length="442" mass="48722">MTIGTLKARLAGKSHSPEQLDLFQHVLAAYEAAGDHSLPNAALYQAVAHRAGVAAAEANRTVEISGGQHSPFKRSVRWVQQTMKHLGLLKRDPGLRGVWSLAQRNKDGLTGAPAGKRLLAFSTNLGIAIWGDSTRNFPQLGYPISLVVTSPPYLLRRPRAYGNPLTEQAYVDFICSALEPIVAQLAPGGSICLNLTNDSFVPGSPARSVAKERLVLAMVDRLGLKLMDTLIWHNASKPPGPIQYASKRRVQLNTSYEPIYWFTNDPSRVYSDNRRVLQPHSDRHKKWLRQVQDAGACPRTGVYGDGAYRLRPSSYTNETDGRIPRNVIQIGHACADTRQYRRDAEGLGLPIHGAMMPLALARFLIEFLSVPGQLVLDLFGGTAKTAMAAEMLDRHWVILEIFAEYLRGGAQRFRRFPGFKMGAEFSLGFSGERFILPAGGAR</sequence>
<evidence type="ECO:0000256" key="7">
    <source>
        <dbReference type="ARBA" id="ARBA00049120"/>
    </source>
</evidence>
<name>A0AAD2J4X6_ACHAE</name>
<dbReference type="Pfam" id="PF01555">
    <property type="entry name" value="N6_N4_Mtase"/>
    <property type="match status" value="1"/>
</dbReference>
<evidence type="ECO:0000259" key="9">
    <source>
        <dbReference type="Pfam" id="PF01555"/>
    </source>
</evidence>
<dbReference type="AlphaFoldDB" id="A0AAD2J4X6"/>
<evidence type="ECO:0000256" key="5">
    <source>
        <dbReference type="ARBA" id="ARBA00022747"/>
    </source>
</evidence>
<dbReference type="PROSITE" id="PS00093">
    <property type="entry name" value="N4_MTASE"/>
    <property type="match status" value="1"/>
</dbReference>
<dbReference type="GO" id="GO:0009307">
    <property type="term" value="P:DNA restriction-modification system"/>
    <property type="evidence" value="ECO:0007669"/>
    <property type="project" value="UniProtKB-KW"/>
</dbReference>
<dbReference type="InterPro" id="IPR029063">
    <property type="entry name" value="SAM-dependent_MTases_sf"/>
</dbReference>
<keyword evidence="6" id="KW-0238">DNA-binding</keyword>